<evidence type="ECO:0000256" key="9">
    <source>
        <dbReference type="ARBA" id="ARBA00022840"/>
    </source>
</evidence>
<dbReference type="PROSITE" id="PS50975">
    <property type="entry name" value="ATP_GRASP"/>
    <property type="match status" value="1"/>
</dbReference>
<dbReference type="PROSITE" id="PS00184">
    <property type="entry name" value="GARS"/>
    <property type="match status" value="1"/>
</dbReference>
<dbReference type="InterPro" id="IPR016185">
    <property type="entry name" value="PreATP-grasp_dom_sf"/>
</dbReference>
<keyword evidence="8 14" id="KW-0658">Purine biosynthesis</keyword>
<dbReference type="GO" id="GO:0046872">
    <property type="term" value="F:metal ion binding"/>
    <property type="evidence" value="ECO:0007669"/>
    <property type="project" value="UniProtKB-KW"/>
</dbReference>
<organism evidence="18 19">
    <name type="scientific">Fimbriiglobus ruber</name>
    <dbReference type="NCBI Taxonomy" id="1908690"/>
    <lineage>
        <taxon>Bacteria</taxon>
        <taxon>Pseudomonadati</taxon>
        <taxon>Planctomycetota</taxon>
        <taxon>Planctomycetia</taxon>
        <taxon>Gemmatales</taxon>
        <taxon>Gemmataceae</taxon>
        <taxon>Fimbriiglobus</taxon>
    </lineage>
</organism>
<accession>A0A225CZS4</accession>
<dbReference type="UniPathway" id="UPA00074">
    <property type="reaction ID" value="UER00125"/>
</dbReference>
<keyword evidence="19" id="KW-1185">Reference proteome</keyword>
<evidence type="ECO:0000256" key="13">
    <source>
        <dbReference type="ARBA" id="ARBA00042864"/>
    </source>
</evidence>
<evidence type="ECO:0000256" key="16">
    <source>
        <dbReference type="SAM" id="MobiDB-lite"/>
    </source>
</evidence>
<gene>
    <name evidence="14" type="primary">purD</name>
    <name evidence="18" type="ORF">FRUB_09673</name>
</gene>
<dbReference type="GO" id="GO:0004637">
    <property type="term" value="F:phosphoribosylamine-glycine ligase activity"/>
    <property type="evidence" value="ECO:0007669"/>
    <property type="project" value="UniProtKB-UniRule"/>
</dbReference>
<evidence type="ECO:0000256" key="5">
    <source>
        <dbReference type="ARBA" id="ARBA00022598"/>
    </source>
</evidence>
<dbReference type="NCBIfam" id="TIGR00877">
    <property type="entry name" value="purD"/>
    <property type="match status" value="1"/>
</dbReference>
<dbReference type="EMBL" id="NIDE01000019">
    <property type="protein sequence ID" value="OWK34831.1"/>
    <property type="molecule type" value="Genomic_DNA"/>
</dbReference>
<dbReference type="Gene3D" id="3.40.50.20">
    <property type="match status" value="1"/>
</dbReference>
<keyword evidence="6" id="KW-0479">Metal-binding</keyword>
<dbReference type="InterPro" id="IPR037123">
    <property type="entry name" value="PRibGlycinamide_synth_C_sf"/>
</dbReference>
<dbReference type="Pfam" id="PF02843">
    <property type="entry name" value="GARS_C"/>
    <property type="match status" value="1"/>
</dbReference>
<feature type="domain" description="ATP-grasp" evidence="17">
    <location>
        <begin position="155"/>
        <end position="362"/>
    </location>
</feature>
<dbReference type="InterPro" id="IPR011054">
    <property type="entry name" value="Rudment_hybrid_motif"/>
</dbReference>
<dbReference type="SUPFAM" id="SSF51246">
    <property type="entry name" value="Rudiment single hybrid motif"/>
    <property type="match status" value="1"/>
</dbReference>
<evidence type="ECO:0000256" key="7">
    <source>
        <dbReference type="ARBA" id="ARBA00022741"/>
    </source>
</evidence>
<evidence type="ECO:0000256" key="2">
    <source>
        <dbReference type="ARBA" id="ARBA00001946"/>
    </source>
</evidence>
<dbReference type="PANTHER" id="PTHR43472">
    <property type="entry name" value="PHOSPHORIBOSYLAMINE--GLYCINE LIGASE"/>
    <property type="match status" value="1"/>
</dbReference>
<keyword evidence="5 14" id="KW-0436">Ligase</keyword>
<dbReference type="GO" id="GO:0006189">
    <property type="term" value="P:'de novo' IMP biosynthetic process"/>
    <property type="evidence" value="ECO:0007669"/>
    <property type="project" value="UniProtKB-UniRule"/>
</dbReference>
<dbReference type="Gene3D" id="3.90.600.10">
    <property type="entry name" value="Phosphoribosylglycinamide synthetase, C-terminal domain"/>
    <property type="match status" value="1"/>
</dbReference>
<dbReference type="Gene3D" id="3.30.1490.20">
    <property type="entry name" value="ATP-grasp fold, A domain"/>
    <property type="match status" value="1"/>
</dbReference>
<reference evidence="19" key="1">
    <citation type="submission" date="2017-06" db="EMBL/GenBank/DDBJ databases">
        <title>Genome analysis of Fimbriiglobus ruber SP5, the first member of the order Planctomycetales with confirmed chitinolytic capability.</title>
        <authorList>
            <person name="Ravin N.V."/>
            <person name="Rakitin A.L."/>
            <person name="Ivanova A.A."/>
            <person name="Beletsky A.V."/>
            <person name="Kulichevskaya I.S."/>
            <person name="Mardanov A.V."/>
            <person name="Dedysh S.N."/>
        </authorList>
    </citation>
    <scope>NUCLEOTIDE SEQUENCE [LARGE SCALE GENOMIC DNA]</scope>
    <source>
        <strain evidence="19">SP5</strain>
    </source>
</reference>
<dbReference type="GO" id="GO:0005524">
    <property type="term" value="F:ATP binding"/>
    <property type="evidence" value="ECO:0007669"/>
    <property type="project" value="UniProtKB-UniRule"/>
</dbReference>
<dbReference type="EC" id="6.3.4.13" evidence="4 14"/>
<dbReference type="SMART" id="SM01209">
    <property type="entry name" value="GARS_A"/>
    <property type="match status" value="1"/>
</dbReference>
<evidence type="ECO:0000256" key="8">
    <source>
        <dbReference type="ARBA" id="ARBA00022755"/>
    </source>
</evidence>
<evidence type="ECO:0000256" key="14">
    <source>
        <dbReference type="HAMAP-Rule" id="MF_00138"/>
    </source>
</evidence>
<dbReference type="InterPro" id="IPR020559">
    <property type="entry name" value="PRibGlycinamide_synth_CS"/>
</dbReference>
<proteinExistence type="inferred from homology"/>
<keyword evidence="9 15" id="KW-0067">ATP-binding</keyword>
<dbReference type="InterPro" id="IPR013815">
    <property type="entry name" value="ATP_grasp_subdomain_1"/>
</dbReference>
<evidence type="ECO:0000313" key="18">
    <source>
        <dbReference type="EMBL" id="OWK34831.1"/>
    </source>
</evidence>
<protein>
    <recommendedName>
        <fullName evidence="4 14">Phosphoribosylamine--glycine ligase</fullName>
        <ecNumber evidence="4 14">6.3.4.13</ecNumber>
    </recommendedName>
    <alternativeName>
        <fullName evidence="14">GARS</fullName>
    </alternativeName>
    <alternativeName>
        <fullName evidence="12 14">Glycinamide ribonucleotide synthetase</fullName>
    </alternativeName>
    <alternativeName>
        <fullName evidence="13 14">Phosphoribosylglycinamide synthetase</fullName>
    </alternativeName>
</protein>
<feature type="compositionally biased region" description="Basic and acidic residues" evidence="16">
    <location>
        <begin position="1"/>
        <end position="18"/>
    </location>
</feature>
<dbReference type="Gene3D" id="3.30.470.20">
    <property type="entry name" value="ATP-grasp fold, B domain"/>
    <property type="match status" value="1"/>
</dbReference>
<dbReference type="SMART" id="SM01210">
    <property type="entry name" value="GARS_C"/>
    <property type="match status" value="1"/>
</dbReference>
<dbReference type="PANTHER" id="PTHR43472:SF1">
    <property type="entry name" value="PHOSPHORIBOSYLAMINE--GLYCINE LIGASE, CHLOROPLASTIC"/>
    <property type="match status" value="1"/>
</dbReference>
<keyword evidence="7 15" id="KW-0547">Nucleotide-binding</keyword>
<comment type="similarity">
    <text evidence="11 14">Belongs to the GARS family.</text>
</comment>
<comment type="caution">
    <text evidence="18">The sequence shown here is derived from an EMBL/GenBank/DDBJ whole genome shotgun (WGS) entry which is preliminary data.</text>
</comment>
<evidence type="ECO:0000256" key="4">
    <source>
        <dbReference type="ARBA" id="ARBA00013255"/>
    </source>
</evidence>
<evidence type="ECO:0000256" key="11">
    <source>
        <dbReference type="ARBA" id="ARBA00038345"/>
    </source>
</evidence>
<comment type="cofactor">
    <cofactor evidence="2">
        <name>Mg(2+)</name>
        <dbReference type="ChEBI" id="CHEBI:18420"/>
    </cofactor>
</comment>
<comment type="cofactor">
    <cofactor evidence="1">
        <name>Mn(2+)</name>
        <dbReference type="ChEBI" id="CHEBI:29035"/>
    </cofactor>
</comment>
<evidence type="ECO:0000256" key="12">
    <source>
        <dbReference type="ARBA" id="ARBA00042242"/>
    </source>
</evidence>
<dbReference type="InterPro" id="IPR020560">
    <property type="entry name" value="PRibGlycinamide_synth_C-dom"/>
</dbReference>
<comment type="pathway">
    <text evidence="3 14">Purine metabolism; IMP biosynthesis via de novo pathway; N(1)-(5-phospho-D-ribosyl)glycinamide from 5-phospho-alpha-D-ribose 1-diphosphate: step 2/2.</text>
</comment>
<name>A0A225CZS4_9BACT</name>
<dbReference type="InterPro" id="IPR011761">
    <property type="entry name" value="ATP-grasp"/>
</dbReference>
<evidence type="ECO:0000259" key="17">
    <source>
        <dbReference type="PROSITE" id="PS50975"/>
    </source>
</evidence>
<evidence type="ECO:0000256" key="1">
    <source>
        <dbReference type="ARBA" id="ARBA00001936"/>
    </source>
</evidence>
<feature type="region of interest" description="Disordered" evidence="16">
    <location>
        <begin position="1"/>
        <end position="29"/>
    </location>
</feature>
<dbReference type="FunFam" id="3.40.50.20:FF:000006">
    <property type="entry name" value="Phosphoribosylamine--glycine ligase, chloroplastic"/>
    <property type="match status" value="1"/>
</dbReference>
<dbReference type="InterPro" id="IPR020562">
    <property type="entry name" value="PRibGlycinamide_synth_N"/>
</dbReference>
<evidence type="ECO:0000256" key="15">
    <source>
        <dbReference type="PROSITE-ProRule" id="PRU00409"/>
    </source>
</evidence>
<dbReference type="Pfam" id="PF01071">
    <property type="entry name" value="GARS_A"/>
    <property type="match status" value="1"/>
</dbReference>
<dbReference type="SUPFAM" id="SSF52440">
    <property type="entry name" value="PreATP-grasp domain"/>
    <property type="match status" value="1"/>
</dbReference>
<evidence type="ECO:0000256" key="10">
    <source>
        <dbReference type="ARBA" id="ARBA00023211"/>
    </source>
</evidence>
<dbReference type="SUPFAM" id="SSF56059">
    <property type="entry name" value="Glutathione synthetase ATP-binding domain-like"/>
    <property type="match status" value="1"/>
</dbReference>
<comment type="catalytic activity">
    <reaction evidence="14">
        <text>5-phospho-beta-D-ribosylamine + glycine + ATP = N(1)-(5-phospho-beta-D-ribosyl)glycinamide + ADP + phosphate + H(+)</text>
        <dbReference type="Rhea" id="RHEA:17453"/>
        <dbReference type="ChEBI" id="CHEBI:15378"/>
        <dbReference type="ChEBI" id="CHEBI:30616"/>
        <dbReference type="ChEBI" id="CHEBI:43474"/>
        <dbReference type="ChEBI" id="CHEBI:57305"/>
        <dbReference type="ChEBI" id="CHEBI:58681"/>
        <dbReference type="ChEBI" id="CHEBI:143788"/>
        <dbReference type="ChEBI" id="CHEBI:456216"/>
        <dbReference type="EC" id="6.3.4.13"/>
    </reaction>
</comment>
<dbReference type="Proteomes" id="UP000214646">
    <property type="component" value="Unassembled WGS sequence"/>
</dbReference>
<evidence type="ECO:0000256" key="3">
    <source>
        <dbReference type="ARBA" id="ARBA00005174"/>
    </source>
</evidence>
<dbReference type="InterPro" id="IPR020561">
    <property type="entry name" value="PRibGlycinamid_synth_ATP-grasp"/>
</dbReference>
<dbReference type="HAMAP" id="MF_00138">
    <property type="entry name" value="GARS"/>
    <property type="match status" value="1"/>
</dbReference>
<sequence>MWGNGDADRFADPRKMGESPKPTPSGRTYAGVLTPERVEVDAMAEGEKCNVMVVGKGGREHALVWKIAQSPRAGRVYCAPGNAGTARDGTNVPIDGTDFDKMARFCKKEKVGLVVIGPEDPLALGLSDYLRARGIKVFGPSKEAARVESSKVFAKTLMRHADVPTAEFRIFDHPDPARTYIESRDYPVVVKADGLAAGKGVIVCKDVTEAKKAIERIMIREEFGDKAGRQVVVEKRLDGEELSILALVSGRAILMLPPCQDHKAVNDGDKGPNTGGMGTYCPAPVGTFDLMKDAELNVFVPTVHAMKRGRYPFSGVLFAGLMLTNQGPRVLEFNARFGDPETEVILMRLKGDLLTLLEAVADETLGDVADEQLVWDPRPAVCVVMCSGGYPGKYDIGKMITGLDAAAELKDVKVFHAGTKLNGDRTVTDGGRVLAVTALGNDLAAAKARAYEAVKLIQFPGAHYRTDIADKALKRK</sequence>
<keyword evidence="10" id="KW-0464">Manganese</keyword>
<dbReference type="Pfam" id="PF02844">
    <property type="entry name" value="GARS_N"/>
    <property type="match status" value="1"/>
</dbReference>
<evidence type="ECO:0000313" key="19">
    <source>
        <dbReference type="Proteomes" id="UP000214646"/>
    </source>
</evidence>
<evidence type="ECO:0000256" key="6">
    <source>
        <dbReference type="ARBA" id="ARBA00022723"/>
    </source>
</evidence>
<dbReference type="GO" id="GO:0009113">
    <property type="term" value="P:purine nucleobase biosynthetic process"/>
    <property type="evidence" value="ECO:0007669"/>
    <property type="project" value="InterPro"/>
</dbReference>
<dbReference type="FunFam" id="3.90.600.10:FF:000001">
    <property type="entry name" value="Trifunctional purine biosynthetic protein adenosine-3"/>
    <property type="match status" value="1"/>
</dbReference>
<dbReference type="InterPro" id="IPR000115">
    <property type="entry name" value="PRibGlycinamide_synth"/>
</dbReference>
<dbReference type="AlphaFoldDB" id="A0A225CZS4"/>